<evidence type="ECO:0000313" key="2">
    <source>
        <dbReference type="EMBL" id="CAF4853201.1"/>
    </source>
</evidence>
<evidence type="ECO:0000313" key="3">
    <source>
        <dbReference type="Proteomes" id="UP000663880"/>
    </source>
</evidence>
<dbReference type="AlphaFoldDB" id="A0A821SBF4"/>
<name>A0A821SBF4_9NEOP</name>
<keyword evidence="3" id="KW-1185">Reference proteome</keyword>
<dbReference type="EMBL" id="CAJOBZ010000017">
    <property type="protein sequence ID" value="CAF4853201.1"/>
    <property type="molecule type" value="Genomic_DNA"/>
</dbReference>
<accession>A0A821SBF4</accession>
<feature type="compositionally biased region" description="Basic and acidic residues" evidence="1">
    <location>
        <begin position="78"/>
        <end position="91"/>
    </location>
</feature>
<protein>
    <submittedName>
        <fullName evidence="2">Uncharacterized protein</fullName>
    </submittedName>
</protein>
<comment type="caution">
    <text evidence="2">The sequence shown here is derived from an EMBL/GenBank/DDBJ whole genome shotgun (WGS) entry which is preliminary data.</text>
</comment>
<evidence type="ECO:0000256" key="1">
    <source>
        <dbReference type="SAM" id="MobiDB-lite"/>
    </source>
</evidence>
<proteinExistence type="predicted"/>
<sequence>MYEYSCQNNSDKLRLLPSGTAFLITTLPDNSLINGNAKQHLPSGLNFSKIACIHTMLNQSMITLKCGKVKIDDMRHIKEQTGGDVHHDQNLHQHGRQAAVS</sequence>
<feature type="region of interest" description="Disordered" evidence="1">
    <location>
        <begin position="78"/>
        <end position="101"/>
    </location>
</feature>
<reference evidence="2" key="1">
    <citation type="submission" date="2021-02" db="EMBL/GenBank/DDBJ databases">
        <authorList>
            <person name="Steward A R."/>
        </authorList>
    </citation>
    <scope>NUCLEOTIDE SEQUENCE</scope>
</reference>
<organism evidence="2 3">
    <name type="scientific">Pieris macdunnoughi</name>
    <dbReference type="NCBI Taxonomy" id="345717"/>
    <lineage>
        <taxon>Eukaryota</taxon>
        <taxon>Metazoa</taxon>
        <taxon>Ecdysozoa</taxon>
        <taxon>Arthropoda</taxon>
        <taxon>Hexapoda</taxon>
        <taxon>Insecta</taxon>
        <taxon>Pterygota</taxon>
        <taxon>Neoptera</taxon>
        <taxon>Endopterygota</taxon>
        <taxon>Lepidoptera</taxon>
        <taxon>Glossata</taxon>
        <taxon>Ditrysia</taxon>
        <taxon>Papilionoidea</taxon>
        <taxon>Pieridae</taxon>
        <taxon>Pierinae</taxon>
        <taxon>Pieris</taxon>
    </lineage>
</organism>
<gene>
    <name evidence="2" type="ORF">PMACD_LOCUS7247</name>
</gene>
<dbReference type="Proteomes" id="UP000663880">
    <property type="component" value="Unassembled WGS sequence"/>
</dbReference>